<keyword evidence="2" id="KW-1185">Reference proteome</keyword>
<dbReference type="PANTHER" id="PTHR14387">
    <property type="entry name" value="THADA/DEATH RECEPTOR INTERACTING PROTEIN"/>
    <property type="match status" value="1"/>
</dbReference>
<dbReference type="PANTHER" id="PTHR14387:SF0">
    <property type="entry name" value="DUF2428 DOMAIN-CONTAINING PROTEIN"/>
    <property type="match status" value="1"/>
</dbReference>
<accession>W7I4E1</accession>
<gene>
    <name evidence="1" type="ORF">DRE_00290</name>
</gene>
<dbReference type="InterPro" id="IPR051954">
    <property type="entry name" value="tRNA_methyltransferase_THADA"/>
</dbReference>
<dbReference type="GO" id="GO:0005829">
    <property type="term" value="C:cytosol"/>
    <property type="evidence" value="ECO:0007669"/>
    <property type="project" value="TreeGrafter"/>
</dbReference>
<dbReference type="Pfam" id="PF26523">
    <property type="entry name" value="Trm732_C"/>
    <property type="match status" value="1"/>
</dbReference>
<dbReference type="Proteomes" id="UP000024837">
    <property type="component" value="Unassembled WGS sequence"/>
</dbReference>
<evidence type="ECO:0000313" key="1">
    <source>
        <dbReference type="EMBL" id="EWC47322.1"/>
    </source>
</evidence>
<proteinExistence type="predicted"/>
<evidence type="ECO:0000313" key="2">
    <source>
        <dbReference type="Proteomes" id="UP000024837"/>
    </source>
</evidence>
<dbReference type="HOGENOM" id="CLU_966516_0_0_1"/>
<sequence>MAALKSIEASSDLFKSDENIGQDQRSVQKELLQVWLVLHKLLNDDEEDIRAAAADLTMKLLTTGPQQTYLLLTPPHAEKRLFEYLTATRAGDDAAVQQTLLEDILGLPPTNAKDIKEQLIAANTPNTLLFKIEKQNLYRDDLRCMEYSLNLLSTAATSISPSLSGSRPANQNYQALTRYVATGIETLSEIAQEYQVVPAEGGVSIDSGKLRAADGMMGWTTATEEMFVLGMRIANAFRLLQRWYSEGGEALRVKGVVQKLVDYGEREDVLVNAAWLNAFRLGLEDSPA</sequence>
<reference evidence="1 2" key="1">
    <citation type="submission" date="2013-05" db="EMBL/GenBank/DDBJ databases">
        <title>Drechslerella stenobrocha genome reveals carnivorous origination and mechanical trapping mechanism of predatory fungi.</title>
        <authorList>
            <person name="Liu X."/>
            <person name="Zhang W."/>
            <person name="Liu K."/>
        </authorList>
    </citation>
    <scope>NUCLEOTIDE SEQUENCE [LARGE SCALE GENOMIC DNA]</scope>
    <source>
        <strain evidence="1 2">248</strain>
    </source>
</reference>
<protein>
    <submittedName>
        <fullName evidence="1">Uncharacterized protein</fullName>
    </submittedName>
</protein>
<dbReference type="GO" id="GO:0030488">
    <property type="term" value="P:tRNA methylation"/>
    <property type="evidence" value="ECO:0007669"/>
    <property type="project" value="TreeGrafter"/>
</dbReference>
<organism evidence="1 2">
    <name type="scientific">Drechslerella stenobrocha 248</name>
    <dbReference type="NCBI Taxonomy" id="1043628"/>
    <lineage>
        <taxon>Eukaryota</taxon>
        <taxon>Fungi</taxon>
        <taxon>Dikarya</taxon>
        <taxon>Ascomycota</taxon>
        <taxon>Pezizomycotina</taxon>
        <taxon>Orbiliomycetes</taxon>
        <taxon>Orbiliales</taxon>
        <taxon>Orbiliaceae</taxon>
        <taxon>Drechslerella</taxon>
    </lineage>
</organism>
<dbReference type="OrthoDB" id="73997at2759"/>
<name>W7I4E1_9PEZI</name>
<dbReference type="AlphaFoldDB" id="W7I4E1"/>
<dbReference type="EMBL" id="KI966410">
    <property type="protein sequence ID" value="EWC47322.1"/>
    <property type="molecule type" value="Genomic_DNA"/>
</dbReference>